<evidence type="ECO:0000313" key="1">
    <source>
        <dbReference type="EMBL" id="OWY96233.1"/>
    </source>
</evidence>
<protein>
    <submittedName>
        <fullName evidence="1">Uncharacterized protein</fullName>
    </submittedName>
</protein>
<comment type="caution">
    <text evidence="1">The sequence shown here is derived from an EMBL/GenBank/DDBJ whole genome shotgun (WGS) entry which is preliminary data.</text>
</comment>
<dbReference type="EMBL" id="NBNE01011918">
    <property type="protein sequence ID" value="OWY96233.1"/>
    <property type="molecule type" value="Genomic_DNA"/>
</dbReference>
<evidence type="ECO:0000313" key="2">
    <source>
        <dbReference type="Proteomes" id="UP000198211"/>
    </source>
</evidence>
<sequence>MRDLVEKDMMTEAWQCMEVLSFLPSKFWGGSISMTEECFSVENVELNLRRVFGDRSKK</sequence>
<name>A0A225UTB2_9STRA</name>
<accession>A0A225UTB2</accession>
<proteinExistence type="predicted"/>
<dbReference type="AlphaFoldDB" id="A0A225UTB2"/>
<keyword evidence="2" id="KW-1185">Reference proteome</keyword>
<reference evidence="2" key="1">
    <citation type="submission" date="2017-03" db="EMBL/GenBank/DDBJ databases">
        <title>Phytopthora megakarya and P. palmivora, two closely related causual agents of cacao black pod achieved similar genome size and gene model numbers by different mechanisms.</title>
        <authorList>
            <person name="Ali S."/>
            <person name="Shao J."/>
            <person name="Larry D.J."/>
            <person name="Kronmiller B."/>
            <person name="Shen D."/>
            <person name="Strem M.D."/>
            <person name="Melnick R.L."/>
            <person name="Guiltinan M.J."/>
            <person name="Tyler B.M."/>
            <person name="Meinhardt L.W."/>
            <person name="Bailey B.A."/>
        </authorList>
    </citation>
    <scope>NUCLEOTIDE SEQUENCE [LARGE SCALE GENOMIC DNA]</scope>
    <source>
        <strain evidence="2">zdho120</strain>
    </source>
</reference>
<gene>
    <name evidence="1" type="ORF">PHMEG_00033551</name>
</gene>
<dbReference type="OrthoDB" id="89603at2759"/>
<dbReference type="Proteomes" id="UP000198211">
    <property type="component" value="Unassembled WGS sequence"/>
</dbReference>
<organism evidence="1 2">
    <name type="scientific">Phytophthora megakarya</name>
    <dbReference type="NCBI Taxonomy" id="4795"/>
    <lineage>
        <taxon>Eukaryota</taxon>
        <taxon>Sar</taxon>
        <taxon>Stramenopiles</taxon>
        <taxon>Oomycota</taxon>
        <taxon>Peronosporomycetes</taxon>
        <taxon>Peronosporales</taxon>
        <taxon>Peronosporaceae</taxon>
        <taxon>Phytophthora</taxon>
    </lineage>
</organism>